<evidence type="ECO:0000259" key="8">
    <source>
        <dbReference type="PROSITE" id="PS50928"/>
    </source>
</evidence>
<accession>A0A2P7RVG7</accession>
<evidence type="ECO:0000313" key="9">
    <source>
        <dbReference type="EMBL" id="PSJ54193.1"/>
    </source>
</evidence>
<dbReference type="EMBL" id="PXYK01000031">
    <property type="protein sequence ID" value="PSJ54193.1"/>
    <property type="molecule type" value="Genomic_DNA"/>
</dbReference>
<keyword evidence="4 7" id="KW-0812">Transmembrane</keyword>
<dbReference type="PANTHER" id="PTHR43163">
    <property type="entry name" value="DIPEPTIDE TRANSPORT SYSTEM PERMEASE PROTEIN DPPB-RELATED"/>
    <property type="match status" value="1"/>
</dbReference>
<feature type="transmembrane region" description="Helical" evidence="7">
    <location>
        <begin position="195"/>
        <end position="218"/>
    </location>
</feature>
<evidence type="ECO:0000256" key="3">
    <source>
        <dbReference type="ARBA" id="ARBA00022475"/>
    </source>
</evidence>
<evidence type="ECO:0000256" key="7">
    <source>
        <dbReference type="RuleBase" id="RU363032"/>
    </source>
</evidence>
<dbReference type="PANTHER" id="PTHR43163:SF6">
    <property type="entry name" value="DIPEPTIDE TRANSPORT SYSTEM PERMEASE PROTEIN DPPB-RELATED"/>
    <property type="match status" value="1"/>
</dbReference>
<dbReference type="InterPro" id="IPR000515">
    <property type="entry name" value="MetI-like"/>
</dbReference>
<dbReference type="Gene3D" id="1.10.3720.10">
    <property type="entry name" value="MetI-like"/>
    <property type="match status" value="1"/>
</dbReference>
<dbReference type="InterPro" id="IPR035906">
    <property type="entry name" value="MetI-like_sf"/>
</dbReference>
<keyword evidence="5 7" id="KW-1133">Transmembrane helix</keyword>
<dbReference type="RefSeq" id="WP_106774882.1">
    <property type="nucleotide sequence ID" value="NZ_PXYK01000031.1"/>
</dbReference>
<gene>
    <name evidence="9" type="ORF">C7I84_24685</name>
</gene>
<evidence type="ECO:0000256" key="2">
    <source>
        <dbReference type="ARBA" id="ARBA00022448"/>
    </source>
</evidence>
<feature type="transmembrane region" description="Helical" evidence="7">
    <location>
        <begin position="137"/>
        <end position="163"/>
    </location>
</feature>
<proteinExistence type="inferred from homology"/>
<dbReference type="SUPFAM" id="SSF161098">
    <property type="entry name" value="MetI-like"/>
    <property type="match status" value="1"/>
</dbReference>
<comment type="similarity">
    <text evidence="7">Belongs to the binding-protein-dependent transport system permease family.</text>
</comment>
<dbReference type="OrthoDB" id="9805855at2"/>
<dbReference type="Proteomes" id="UP000241229">
    <property type="component" value="Unassembled WGS sequence"/>
</dbReference>
<sequence length="339" mass="36876">MLRYLAGRAAVAFFTLLGVSLATFFLIRLIPGDPILLLMPAEREISEERYQQLIIQFGFDRPLWEQYFRYIAGLFSGDLGISAFTRQPVLSEFMSYFPATIELALTATCFGLLLGVPAGMIAALARGTAIDLGLMSAALVGFSMPVFWWGMILITFFSGYLGWTPVSGRISVLYFPTPTTGFMLADTLLGGDLRAFWSALNHLILPTVTLGIIPLAIFARQTRSAMAEVLNEDYVRTARAKGLSEFRVVVVHALRNALIPVTTVVGLTMGGLLAGAILTETVFAWPGIGTWIVKAILSRDYQVIQGGILLIALVLILVNFAVDVLYGVLDPRIRAGGAS</sequence>
<keyword evidence="2 7" id="KW-0813">Transport</keyword>
<dbReference type="CDD" id="cd06261">
    <property type="entry name" value="TM_PBP2"/>
    <property type="match status" value="1"/>
</dbReference>
<evidence type="ECO:0000313" key="10">
    <source>
        <dbReference type="Proteomes" id="UP000241229"/>
    </source>
</evidence>
<dbReference type="PROSITE" id="PS50928">
    <property type="entry name" value="ABC_TM1"/>
    <property type="match status" value="1"/>
</dbReference>
<feature type="transmembrane region" description="Helical" evidence="7">
    <location>
        <begin position="264"/>
        <end position="288"/>
    </location>
</feature>
<evidence type="ECO:0000256" key="4">
    <source>
        <dbReference type="ARBA" id="ARBA00022692"/>
    </source>
</evidence>
<comment type="caution">
    <text evidence="9">The sequence shown here is derived from an EMBL/GenBank/DDBJ whole genome shotgun (WGS) entry which is preliminary data.</text>
</comment>
<dbReference type="GO" id="GO:0071916">
    <property type="term" value="F:dipeptide transmembrane transporter activity"/>
    <property type="evidence" value="ECO:0007669"/>
    <property type="project" value="TreeGrafter"/>
</dbReference>
<keyword evidence="6 7" id="KW-0472">Membrane</keyword>
<comment type="subcellular location">
    <subcellularLocation>
        <location evidence="1 7">Cell membrane</location>
        <topology evidence="1 7">Multi-pass membrane protein</topology>
    </subcellularLocation>
</comment>
<feature type="transmembrane region" description="Helical" evidence="7">
    <location>
        <begin position="9"/>
        <end position="30"/>
    </location>
</feature>
<name>A0A2P7RVG7_9HYPH</name>
<protein>
    <submittedName>
        <fullName evidence="9">Peptide ABC transporter permease</fullName>
    </submittedName>
</protein>
<feature type="transmembrane region" description="Helical" evidence="7">
    <location>
        <begin position="103"/>
        <end position="125"/>
    </location>
</feature>
<keyword evidence="10" id="KW-1185">Reference proteome</keyword>
<dbReference type="InterPro" id="IPR045621">
    <property type="entry name" value="BPD_transp_1_N"/>
</dbReference>
<keyword evidence="3" id="KW-1003">Cell membrane</keyword>
<evidence type="ECO:0000256" key="5">
    <source>
        <dbReference type="ARBA" id="ARBA00022989"/>
    </source>
</evidence>
<evidence type="ECO:0000256" key="6">
    <source>
        <dbReference type="ARBA" id="ARBA00023136"/>
    </source>
</evidence>
<dbReference type="Pfam" id="PF00528">
    <property type="entry name" value="BPD_transp_1"/>
    <property type="match status" value="1"/>
</dbReference>
<reference evidence="9 10" key="1">
    <citation type="submission" date="2018-03" db="EMBL/GenBank/DDBJ databases">
        <title>The draft genome of Mesorhizobium sp. 6GN-30.</title>
        <authorList>
            <person name="Liu L."/>
            <person name="Li L."/>
            <person name="Wang T."/>
            <person name="Zhang X."/>
            <person name="Liang L."/>
        </authorList>
    </citation>
    <scope>NUCLEOTIDE SEQUENCE [LARGE SCALE GENOMIC DNA]</scope>
    <source>
        <strain evidence="9 10">6GN30</strain>
    </source>
</reference>
<organism evidence="9 10">
    <name type="scientific">Kumtagia ephedrae</name>
    <dbReference type="NCBI Taxonomy" id="2116701"/>
    <lineage>
        <taxon>Bacteria</taxon>
        <taxon>Pseudomonadati</taxon>
        <taxon>Pseudomonadota</taxon>
        <taxon>Alphaproteobacteria</taxon>
        <taxon>Hyphomicrobiales</taxon>
        <taxon>Phyllobacteriaceae</taxon>
        <taxon>Kumtagia</taxon>
    </lineage>
</organism>
<evidence type="ECO:0000256" key="1">
    <source>
        <dbReference type="ARBA" id="ARBA00004651"/>
    </source>
</evidence>
<feature type="domain" description="ABC transmembrane type-1" evidence="8">
    <location>
        <begin position="97"/>
        <end position="326"/>
    </location>
</feature>
<dbReference type="GO" id="GO:0005886">
    <property type="term" value="C:plasma membrane"/>
    <property type="evidence" value="ECO:0007669"/>
    <property type="project" value="UniProtKB-SubCell"/>
</dbReference>
<dbReference type="AlphaFoldDB" id="A0A2P7RVG7"/>
<dbReference type="Pfam" id="PF19300">
    <property type="entry name" value="BPD_transp_1_N"/>
    <property type="match status" value="1"/>
</dbReference>
<feature type="transmembrane region" description="Helical" evidence="7">
    <location>
        <begin position="308"/>
        <end position="329"/>
    </location>
</feature>